<evidence type="ECO:0000313" key="2">
    <source>
        <dbReference type="EMBL" id="WNG48916.1"/>
    </source>
</evidence>
<dbReference type="SUPFAM" id="SSF46785">
    <property type="entry name" value="Winged helix' DNA-binding domain"/>
    <property type="match status" value="1"/>
</dbReference>
<dbReference type="EMBL" id="CP043494">
    <property type="protein sequence ID" value="WNG48916.1"/>
    <property type="molecule type" value="Genomic_DNA"/>
</dbReference>
<feature type="region of interest" description="Disordered" evidence="1">
    <location>
        <begin position="142"/>
        <end position="163"/>
    </location>
</feature>
<proteinExistence type="predicted"/>
<evidence type="ECO:0000256" key="1">
    <source>
        <dbReference type="SAM" id="MobiDB-lite"/>
    </source>
</evidence>
<dbReference type="PANTHER" id="PTHR33221">
    <property type="entry name" value="WINGED HELIX-TURN-HELIX TRANSCRIPTIONAL REGULATOR, RRF2 FAMILY"/>
    <property type="match status" value="1"/>
</dbReference>
<sequence>MQQHPFQISRKIEYGMRAMIFLASQPMDRTVPFREIARRMDVPEDFLAKILKTLVERNMVRSTRGAHGGYALARPAREVSFLDVIEAVEGPVVVNVCQDGSSHDSCKATGSCTMYGVWKLGQQRMLEVYRHATLDRLAMSDLRVPEPAPESPTRPAAESRRVE</sequence>
<accession>A0ABY9X0J6</accession>
<dbReference type="Proteomes" id="UP001611383">
    <property type="component" value="Chromosome"/>
</dbReference>
<reference evidence="2 3" key="1">
    <citation type="submission" date="2019-08" db="EMBL/GenBank/DDBJ databases">
        <title>Archangium and Cystobacter genomes.</title>
        <authorList>
            <person name="Chen I.-C.K."/>
            <person name="Wielgoss S."/>
        </authorList>
    </citation>
    <scope>NUCLEOTIDE SEQUENCE [LARGE SCALE GENOMIC DNA]</scope>
    <source>
        <strain evidence="2 3">Cbm 6</strain>
    </source>
</reference>
<dbReference type="InterPro" id="IPR036390">
    <property type="entry name" value="WH_DNA-bd_sf"/>
</dbReference>
<keyword evidence="3" id="KW-1185">Reference proteome</keyword>
<dbReference type="Pfam" id="PF02082">
    <property type="entry name" value="Rrf2"/>
    <property type="match status" value="1"/>
</dbReference>
<gene>
    <name evidence="2" type="ORF">F0U60_35960</name>
</gene>
<organism evidence="2 3">
    <name type="scientific">Archangium minus</name>
    <dbReference type="NCBI Taxonomy" id="83450"/>
    <lineage>
        <taxon>Bacteria</taxon>
        <taxon>Pseudomonadati</taxon>
        <taxon>Myxococcota</taxon>
        <taxon>Myxococcia</taxon>
        <taxon>Myxococcales</taxon>
        <taxon>Cystobacterineae</taxon>
        <taxon>Archangiaceae</taxon>
        <taxon>Archangium</taxon>
    </lineage>
</organism>
<dbReference type="RefSeq" id="WP_395806577.1">
    <property type="nucleotide sequence ID" value="NZ_CP043494.1"/>
</dbReference>
<dbReference type="InterPro" id="IPR036388">
    <property type="entry name" value="WH-like_DNA-bd_sf"/>
</dbReference>
<dbReference type="Gene3D" id="1.10.10.10">
    <property type="entry name" value="Winged helix-like DNA-binding domain superfamily/Winged helix DNA-binding domain"/>
    <property type="match status" value="1"/>
</dbReference>
<name>A0ABY9X0J6_9BACT</name>
<dbReference type="NCBIfam" id="TIGR00738">
    <property type="entry name" value="rrf2_super"/>
    <property type="match status" value="1"/>
</dbReference>
<evidence type="ECO:0000313" key="3">
    <source>
        <dbReference type="Proteomes" id="UP001611383"/>
    </source>
</evidence>
<dbReference type="PANTHER" id="PTHR33221:SF15">
    <property type="entry name" value="HTH-TYPE TRANSCRIPTIONAL REGULATOR YWGB-RELATED"/>
    <property type="match status" value="1"/>
</dbReference>
<protein>
    <submittedName>
        <fullName evidence="2">Rrf2 family transcriptional regulator</fullName>
    </submittedName>
</protein>
<dbReference type="InterPro" id="IPR000944">
    <property type="entry name" value="Tscrpt_reg_Rrf2"/>
</dbReference>